<protein>
    <submittedName>
        <fullName evidence="1">Uncharacterized protein</fullName>
    </submittedName>
</protein>
<reference evidence="1" key="1">
    <citation type="submission" date="2021-12" db="EMBL/GenBank/DDBJ databases">
        <title>Comparative genomics, transcriptomics and evolutionary studies reveal genomic signatures of adaptation to plant cell wall in hemibiotrophic fungi.</title>
        <authorList>
            <consortium name="DOE Joint Genome Institute"/>
            <person name="Baroncelli R."/>
            <person name="Diaz J.F."/>
            <person name="Benocci T."/>
            <person name="Peng M."/>
            <person name="Battaglia E."/>
            <person name="Haridas S."/>
            <person name="Andreopoulos W."/>
            <person name="Labutti K."/>
            <person name="Pangilinan J."/>
            <person name="Floch G.L."/>
            <person name="Makela M.R."/>
            <person name="Henrissat B."/>
            <person name="Grigoriev I.V."/>
            <person name="Crouch J.A."/>
            <person name="De Vries R.P."/>
            <person name="Sukno S.A."/>
            <person name="Thon M.R."/>
        </authorList>
    </citation>
    <scope>NUCLEOTIDE SEQUENCE</scope>
    <source>
        <strain evidence="1">CBS 112980</strain>
    </source>
</reference>
<dbReference type="Proteomes" id="UP001244207">
    <property type="component" value="Unassembled WGS sequence"/>
</dbReference>
<keyword evidence="2" id="KW-1185">Reference proteome</keyword>
<dbReference type="GeneID" id="85399124"/>
<comment type="caution">
    <text evidence="1">The sequence shown here is derived from an EMBL/GenBank/DDBJ whole genome shotgun (WGS) entry which is preliminary data.</text>
</comment>
<dbReference type="EMBL" id="JAHMHS010000014">
    <property type="protein sequence ID" value="KAK1729003.1"/>
    <property type="molecule type" value="Genomic_DNA"/>
</dbReference>
<gene>
    <name evidence="1" type="ORF">BDZ83DRAFT_763978</name>
</gene>
<organism evidence="1 2">
    <name type="scientific">Glomerella acutata</name>
    <name type="common">Colletotrichum acutatum</name>
    <dbReference type="NCBI Taxonomy" id="27357"/>
    <lineage>
        <taxon>Eukaryota</taxon>
        <taxon>Fungi</taxon>
        <taxon>Dikarya</taxon>
        <taxon>Ascomycota</taxon>
        <taxon>Pezizomycotina</taxon>
        <taxon>Sordariomycetes</taxon>
        <taxon>Hypocreomycetidae</taxon>
        <taxon>Glomerellales</taxon>
        <taxon>Glomerellaceae</taxon>
        <taxon>Colletotrichum</taxon>
        <taxon>Colletotrichum acutatum species complex</taxon>
    </lineage>
</organism>
<proteinExistence type="predicted"/>
<accession>A0AAD8XKF2</accession>
<dbReference type="AlphaFoldDB" id="A0AAD8XKF2"/>
<evidence type="ECO:0000313" key="1">
    <source>
        <dbReference type="EMBL" id="KAK1729003.1"/>
    </source>
</evidence>
<name>A0AAD8XKF2_GLOAC</name>
<sequence length="243" mass="25847">MYSVVLATLVHSSRGQTFKAKYWAEQGVSHVQMGSRFLVHSVLVSVPWSLGQELQIQTGRAMDMGAVPGPGVSMSTMSMAPCSFVFPISSILNKADTPSLSLKAHPTPCCLLFPDLCLRACAAFANLEKRDIPYQYLFTDTSYSCVQSTFGSNPSLAPVPAKPCWASHASPFPIAPLPPSHRFVLCTDTVRSISLAPVILLLSTIVPIPVPVTAKLLASRACQPPTSDPVGLPDGPVPVACLA</sequence>
<evidence type="ECO:0000313" key="2">
    <source>
        <dbReference type="Proteomes" id="UP001244207"/>
    </source>
</evidence>
<dbReference type="RefSeq" id="XP_060369058.1">
    <property type="nucleotide sequence ID" value="XM_060515226.1"/>
</dbReference>